<dbReference type="InterPro" id="IPR002591">
    <property type="entry name" value="Phosphodiest/P_Trfase"/>
</dbReference>
<dbReference type="InterPro" id="IPR017850">
    <property type="entry name" value="Alkaline_phosphatase_core_sf"/>
</dbReference>
<dbReference type="RefSeq" id="WP_187554570.1">
    <property type="nucleotide sequence ID" value="NZ_CP060716.1"/>
</dbReference>
<reference evidence="1 2" key="1">
    <citation type="submission" date="2020-08" db="EMBL/GenBank/DDBJ databases">
        <title>Genome sequence of Leucobacter denitrificans KACC 14055T.</title>
        <authorList>
            <person name="Hyun D.-W."/>
            <person name="Bae J.-W."/>
        </authorList>
    </citation>
    <scope>NUCLEOTIDE SEQUENCE [LARGE SCALE GENOMIC DNA]</scope>
    <source>
        <strain evidence="1 2">KACC 14055</strain>
    </source>
</reference>
<sequence length="256" mass="27550">MTKKVLLFGLDGVRRDSLEQASTPHIDAVAERGGRTAIDIDERCHTVSGPMWSTILTGAFPEEHGVHDNIQQPTMRVPDVFSRLVTAGKAKHPVAAASWPPLTSRVECGPIVNPSLVRAFAAPLRVETPEIYIPGDVMVRDAAIELVGVPEVDGGFVYFGQVDTVGHTEGIGTSYLKAIERCDEHIGSVLNALAARGDRDEWIVVITTDHGHLDTGGHGGRTFEECAVWVVSDSDELLSRITGPQDIASAIEHAYG</sequence>
<dbReference type="PANTHER" id="PTHR10151">
    <property type="entry name" value="ECTONUCLEOTIDE PYROPHOSPHATASE/PHOSPHODIESTERASE"/>
    <property type="match status" value="1"/>
</dbReference>
<dbReference type="GO" id="GO:0016787">
    <property type="term" value="F:hydrolase activity"/>
    <property type="evidence" value="ECO:0007669"/>
    <property type="project" value="UniProtKB-ARBA"/>
</dbReference>
<proteinExistence type="predicted"/>
<dbReference type="Pfam" id="PF01663">
    <property type="entry name" value="Phosphodiest"/>
    <property type="match status" value="1"/>
</dbReference>
<gene>
    <name evidence="1" type="ORF">H9L06_07290</name>
</gene>
<organism evidence="1 2">
    <name type="scientific">Leucobacter denitrificans</name>
    <dbReference type="NCBI Taxonomy" id="683042"/>
    <lineage>
        <taxon>Bacteria</taxon>
        <taxon>Bacillati</taxon>
        <taxon>Actinomycetota</taxon>
        <taxon>Actinomycetes</taxon>
        <taxon>Micrococcales</taxon>
        <taxon>Microbacteriaceae</taxon>
        <taxon>Leucobacter</taxon>
    </lineage>
</organism>
<name>A0A7G9S2M4_9MICO</name>
<dbReference type="PANTHER" id="PTHR10151:SF120">
    <property type="entry name" value="BIS(5'-ADENOSYL)-TRIPHOSPHATASE"/>
    <property type="match status" value="1"/>
</dbReference>
<evidence type="ECO:0000313" key="1">
    <source>
        <dbReference type="EMBL" id="QNN62099.1"/>
    </source>
</evidence>
<protein>
    <submittedName>
        <fullName evidence="1">Alkaline phosphatase family protein</fullName>
    </submittedName>
</protein>
<keyword evidence="2" id="KW-1185">Reference proteome</keyword>
<dbReference type="Gene3D" id="3.40.720.10">
    <property type="entry name" value="Alkaline Phosphatase, subunit A"/>
    <property type="match status" value="1"/>
</dbReference>
<dbReference type="AlphaFoldDB" id="A0A7G9S2M4"/>
<dbReference type="EMBL" id="CP060716">
    <property type="protein sequence ID" value="QNN62099.1"/>
    <property type="molecule type" value="Genomic_DNA"/>
</dbReference>
<accession>A0A7G9S2M4</accession>
<dbReference type="KEGG" id="ldn:H9L06_07290"/>
<evidence type="ECO:0000313" key="2">
    <source>
        <dbReference type="Proteomes" id="UP000515934"/>
    </source>
</evidence>
<dbReference type="Proteomes" id="UP000515934">
    <property type="component" value="Chromosome"/>
</dbReference>
<dbReference type="SUPFAM" id="SSF53649">
    <property type="entry name" value="Alkaline phosphatase-like"/>
    <property type="match status" value="1"/>
</dbReference>